<feature type="domain" description="WxL" evidence="2">
    <location>
        <begin position="57"/>
        <end position="220"/>
    </location>
</feature>
<evidence type="ECO:0000256" key="1">
    <source>
        <dbReference type="SAM" id="SignalP"/>
    </source>
</evidence>
<reference evidence="4" key="1">
    <citation type="journal article" date="2019" name="Int. J. Syst. Evol. Microbiol.">
        <title>The Global Catalogue of Microorganisms (GCM) 10K type strain sequencing project: providing services to taxonomists for standard genome sequencing and annotation.</title>
        <authorList>
            <consortium name="The Broad Institute Genomics Platform"/>
            <consortium name="The Broad Institute Genome Sequencing Center for Infectious Disease"/>
            <person name="Wu L."/>
            <person name="Ma J."/>
        </authorList>
    </citation>
    <scope>NUCLEOTIDE SEQUENCE [LARGE SCALE GENOMIC DNA]</scope>
    <source>
        <strain evidence="4">CCM 8934</strain>
    </source>
</reference>
<proteinExistence type="predicted"/>
<name>A0ABW1UDR2_9LACO</name>
<organism evidence="3 4">
    <name type="scientific">Lactiplantibacillus daoliensis</name>
    <dbReference type="NCBI Taxonomy" id="2559916"/>
    <lineage>
        <taxon>Bacteria</taxon>
        <taxon>Bacillati</taxon>
        <taxon>Bacillota</taxon>
        <taxon>Bacilli</taxon>
        <taxon>Lactobacillales</taxon>
        <taxon>Lactobacillaceae</taxon>
        <taxon>Lactiplantibacillus</taxon>
    </lineage>
</organism>
<keyword evidence="4" id="KW-1185">Reference proteome</keyword>
<dbReference type="RefSeq" id="WP_223876923.1">
    <property type="nucleotide sequence ID" value="NZ_BJDH01000005.1"/>
</dbReference>
<evidence type="ECO:0000259" key="2">
    <source>
        <dbReference type="Pfam" id="PF13731"/>
    </source>
</evidence>
<dbReference type="InterPro" id="IPR027994">
    <property type="entry name" value="WxL_dom"/>
</dbReference>
<evidence type="ECO:0000313" key="3">
    <source>
        <dbReference type="EMBL" id="MFC6293844.1"/>
    </source>
</evidence>
<protein>
    <submittedName>
        <fullName evidence="3">WxL domain-containing protein</fullName>
    </submittedName>
</protein>
<dbReference type="Proteomes" id="UP001596227">
    <property type="component" value="Unassembled WGS sequence"/>
</dbReference>
<sequence>MSINYLLKKEELITMKKILLGLLCATTLFTTAGLTASAADTDNPKPQISKGKIEFLQGGLTIDNGATDLTAASLDFGSNKIEAAKAGDKDYRYANINKDAAITVSDLRGSGAGWKLSVKQNDVFKNDKATVNKELTGAILTLNGVLDTDASTTGADANVNKNVSLGEVNSDHVLMDAAVGKGNGNNVANISGSQLTVPLKTARAEGIYSTTLTWSVEATPANS</sequence>
<accession>A0ABW1UDR2</accession>
<comment type="caution">
    <text evidence="3">The sequence shown here is derived from an EMBL/GenBank/DDBJ whole genome shotgun (WGS) entry which is preliminary data.</text>
</comment>
<dbReference type="EMBL" id="JBHSSB010000004">
    <property type="protein sequence ID" value="MFC6293844.1"/>
    <property type="molecule type" value="Genomic_DNA"/>
</dbReference>
<gene>
    <name evidence="3" type="ORF">ACFQH1_01145</name>
</gene>
<evidence type="ECO:0000313" key="4">
    <source>
        <dbReference type="Proteomes" id="UP001596227"/>
    </source>
</evidence>
<dbReference type="Pfam" id="PF13731">
    <property type="entry name" value="WxL"/>
    <property type="match status" value="1"/>
</dbReference>
<feature type="chain" id="PRO_5047226000" evidence="1">
    <location>
        <begin position="39"/>
        <end position="223"/>
    </location>
</feature>
<feature type="signal peptide" evidence="1">
    <location>
        <begin position="1"/>
        <end position="38"/>
    </location>
</feature>
<keyword evidence="1" id="KW-0732">Signal</keyword>